<reference evidence="1 2" key="1">
    <citation type="submission" date="2018-06" db="EMBL/GenBank/DDBJ databases">
        <title>Echinicola strongylocentroti sp. nov., isolated from a sea urchin Strongylocentrotus intermedius.</title>
        <authorList>
            <person name="Bae S.S."/>
        </authorList>
    </citation>
    <scope>NUCLEOTIDE SEQUENCE [LARGE SCALE GENOMIC DNA]</scope>
    <source>
        <strain evidence="1 2">MEBiC08714</strain>
    </source>
</reference>
<dbReference type="Proteomes" id="UP000248688">
    <property type="component" value="Chromosome"/>
</dbReference>
<evidence type="ECO:0000313" key="2">
    <source>
        <dbReference type="Proteomes" id="UP000248688"/>
    </source>
</evidence>
<protein>
    <submittedName>
        <fullName evidence="1">Uncharacterized protein</fullName>
    </submittedName>
</protein>
<accession>A0A2Z4IP81</accession>
<dbReference type="AlphaFoldDB" id="A0A2Z4IP81"/>
<dbReference type="EMBL" id="CP030041">
    <property type="protein sequence ID" value="AWW32153.1"/>
    <property type="molecule type" value="Genomic_DNA"/>
</dbReference>
<dbReference type="OrthoDB" id="1038140at2"/>
<organism evidence="1 2">
    <name type="scientific">Echinicola strongylocentroti</name>
    <dbReference type="NCBI Taxonomy" id="1795355"/>
    <lineage>
        <taxon>Bacteria</taxon>
        <taxon>Pseudomonadati</taxon>
        <taxon>Bacteroidota</taxon>
        <taxon>Cytophagia</taxon>
        <taxon>Cytophagales</taxon>
        <taxon>Cyclobacteriaceae</taxon>
        <taxon>Echinicola</taxon>
    </lineage>
</organism>
<evidence type="ECO:0000313" key="1">
    <source>
        <dbReference type="EMBL" id="AWW32153.1"/>
    </source>
</evidence>
<gene>
    <name evidence="1" type="ORF">DN752_19520</name>
</gene>
<proteinExistence type="predicted"/>
<dbReference type="RefSeq" id="WP_112785526.1">
    <property type="nucleotide sequence ID" value="NZ_CP030041.1"/>
</dbReference>
<dbReference type="KEGG" id="est:DN752_19520"/>
<keyword evidence="2" id="KW-1185">Reference proteome</keyword>
<name>A0A2Z4IP81_9BACT</name>
<sequence>MDIKDQINSYEDACKILDRKPLTLEEFSFLPESERQSFYSLHRIRTGIEAINEGHVFDWNNWDESKYYPWWDLETYNDDPAGSGFSYGDCASAGTCANVGARLCTRTREHCGHIAKVFFEDYRNWIKQ</sequence>